<comment type="similarity">
    <text evidence="2 7">Belongs to the ExbD/TolR family.</text>
</comment>
<keyword evidence="6 8" id="KW-0472">Membrane</keyword>
<evidence type="ECO:0000256" key="3">
    <source>
        <dbReference type="ARBA" id="ARBA00022475"/>
    </source>
</evidence>
<evidence type="ECO:0000256" key="7">
    <source>
        <dbReference type="RuleBase" id="RU003879"/>
    </source>
</evidence>
<dbReference type="Pfam" id="PF02472">
    <property type="entry name" value="ExbD"/>
    <property type="match status" value="1"/>
</dbReference>
<gene>
    <name evidence="9" type="ORF">NT6N_03830</name>
</gene>
<keyword evidence="3" id="KW-1003">Cell membrane</keyword>
<keyword evidence="7" id="KW-0813">Transport</keyword>
<protein>
    <recommendedName>
        <fullName evidence="10">Biopolymer transporter ExbD</fullName>
    </recommendedName>
</protein>
<organism evidence="9">
    <name type="scientific">Oceaniferula spumae</name>
    <dbReference type="NCBI Taxonomy" id="2979115"/>
    <lineage>
        <taxon>Bacteria</taxon>
        <taxon>Pseudomonadati</taxon>
        <taxon>Verrucomicrobiota</taxon>
        <taxon>Verrucomicrobiia</taxon>
        <taxon>Verrucomicrobiales</taxon>
        <taxon>Verrucomicrobiaceae</taxon>
        <taxon>Oceaniferula</taxon>
    </lineage>
</organism>
<evidence type="ECO:0000256" key="2">
    <source>
        <dbReference type="ARBA" id="ARBA00005811"/>
    </source>
</evidence>
<feature type="transmembrane region" description="Helical" evidence="8">
    <location>
        <begin position="12"/>
        <end position="31"/>
    </location>
</feature>
<name>A0AAT9FH58_9BACT</name>
<evidence type="ECO:0000256" key="4">
    <source>
        <dbReference type="ARBA" id="ARBA00022692"/>
    </source>
</evidence>
<proteinExistence type="inferred from homology"/>
<evidence type="ECO:0000256" key="1">
    <source>
        <dbReference type="ARBA" id="ARBA00004162"/>
    </source>
</evidence>
<keyword evidence="4 7" id="KW-0812">Transmembrane</keyword>
<dbReference type="GO" id="GO:0015031">
    <property type="term" value="P:protein transport"/>
    <property type="evidence" value="ECO:0007669"/>
    <property type="project" value="UniProtKB-KW"/>
</dbReference>
<accession>A0AAT9FH58</accession>
<dbReference type="AlphaFoldDB" id="A0AAT9FH58"/>
<keyword evidence="7" id="KW-0653">Protein transport</keyword>
<evidence type="ECO:0000256" key="5">
    <source>
        <dbReference type="ARBA" id="ARBA00022989"/>
    </source>
</evidence>
<dbReference type="Gene3D" id="3.30.420.270">
    <property type="match status" value="1"/>
</dbReference>
<dbReference type="GO" id="GO:0022857">
    <property type="term" value="F:transmembrane transporter activity"/>
    <property type="evidence" value="ECO:0007669"/>
    <property type="project" value="InterPro"/>
</dbReference>
<dbReference type="EMBL" id="AP026866">
    <property type="protein sequence ID" value="BDS05343.1"/>
    <property type="molecule type" value="Genomic_DNA"/>
</dbReference>
<comment type="subcellular location">
    <subcellularLocation>
        <location evidence="1">Cell membrane</location>
        <topology evidence="1">Single-pass membrane protein</topology>
    </subcellularLocation>
    <subcellularLocation>
        <location evidence="7">Cell membrane</location>
        <topology evidence="7">Single-pass type II membrane protein</topology>
    </subcellularLocation>
</comment>
<evidence type="ECO:0000256" key="8">
    <source>
        <dbReference type="SAM" id="Phobius"/>
    </source>
</evidence>
<dbReference type="InterPro" id="IPR003400">
    <property type="entry name" value="ExbD"/>
</dbReference>
<evidence type="ECO:0000313" key="9">
    <source>
        <dbReference type="EMBL" id="BDS05343.1"/>
    </source>
</evidence>
<sequence length="146" mass="16482">MEFQRVQRKIPQVPIIPLIDILAILLIYFAVEFDPKTKRPVMNIELALVQDSKITSEVVEPAAVLAVSADGNITLDATRIHEEMLVDYLKVFREKFPNRKLELEPDKGLPLEGFIRVQNALIAAGINPRDVPSRVKLPESSLENNK</sequence>
<evidence type="ECO:0000256" key="6">
    <source>
        <dbReference type="ARBA" id="ARBA00023136"/>
    </source>
</evidence>
<keyword evidence="5 8" id="KW-1133">Transmembrane helix</keyword>
<dbReference type="KEGG" id="osu:NT6N_03830"/>
<evidence type="ECO:0008006" key="10">
    <source>
        <dbReference type="Google" id="ProtNLM"/>
    </source>
</evidence>
<reference evidence="9" key="1">
    <citation type="submission" date="2024-07" db="EMBL/GenBank/DDBJ databases">
        <title>Complete genome sequence of Verrucomicrobiaceae bacterium NT6N.</title>
        <authorList>
            <person name="Huang C."/>
            <person name="Takami H."/>
            <person name="Hamasaki K."/>
        </authorList>
    </citation>
    <scope>NUCLEOTIDE SEQUENCE</scope>
    <source>
        <strain evidence="9">NT6N</strain>
    </source>
</reference>
<dbReference type="GO" id="GO:0005886">
    <property type="term" value="C:plasma membrane"/>
    <property type="evidence" value="ECO:0007669"/>
    <property type="project" value="UniProtKB-SubCell"/>
</dbReference>